<dbReference type="InterPro" id="IPR039686">
    <property type="entry name" value="FANCM/Mph1-like_ID"/>
</dbReference>
<dbReference type="EC" id="3.6.4.12" evidence="9"/>
<evidence type="ECO:0000313" key="14">
    <source>
        <dbReference type="Proteomes" id="UP000005018"/>
    </source>
</evidence>
<dbReference type="GeneID" id="14541341"/>
<dbReference type="EMBL" id="HE681723">
    <property type="protein sequence ID" value="CCG23779.1"/>
    <property type="molecule type" value="Genomic_DNA"/>
</dbReference>
<organism evidence="13 14">
    <name type="scientific">Candida orthopsilosis (strain 90-125)</name>
    <name type="common">Yeast</name>
    <dbReference type="NCBI Taxonomy" id="1136231"/>
    <lineage>
        <taxon>Eukaryota</taxon>
        <taxon>Fungi</taxon>
        <taxon>Dikarya</taxon>
        <taxon>Ascomycota</taxon>
        <taxon>Saccharomycotina</taxon>
        <taxon>Pichiomycetes</taxon>
        <taxon>Debaryomycetaceae</taxon>
        <taxon>Candida/Lodderomyces clade</taxon>
        <taxon>Candida</taxon>
    </lineage>
</organism>
<dbReference type="PROSITE" id="PS51194">
    <property type="entry name" value="HELICASE_CTER"/>
    <property type="match status" value="1"/>
</dbReference>
<feature type="compositionally biased region" description="Acidic residues" evidence="10">
    <location>
        <begin position="1"/>
        <end position="18"/>
    </location>
</feature>
<reference evidence="13 14" key="1">
    <citation type="journal article" date="2012" name="PLoS ONE">
        <title>Sequence and analysis of the genome of the pathogenic yeast Candida orthopsilosis.</title>
        <authorList>
            <person name="Riccombeni A."/>
            <person name="Vidanes G."/>
            <person name="Proux-Wera E."/>
            <person name="Wolfe K.H."/>
            <person name="Butler G."/>
        </authorList>
    </citation>
    <scope>NUCLEOTIDE SEQUENCE [LARGE SCALE GENOMIC DNA]</scope>
    <source>
        <strain evidence="13 14">Co 90-125</strain>
    </source>
</reference>
<dbReference type="SMART" id="SM00487">
    <property type="entry name" value="DEXDc"/>
    <property type="match status" value="1"/>
</dbReference>
<dbReference type="GO" id="GO:0009378">
    <property type="term" value="F:four-way junction helicase activity"/>
    <property type="evidence" value="ECO:0007669"/>
    <property type="project" value="TreeGrafter"/>
</dbReference>
<evidence type="ECO:0000256" key="9">
    <source>
        <dbReference type="RuleBase" id="RU367027"/>
    </source>
</evidence>
<dbReference type="CDD" id="cd12091">
    <property type="entry name" value="FANCM_ID"/>
    <property type="match status" value="1"/>
</dbReference>
<dbReference type="Pfam" id="PF00271">
    <property type="entry name" value="Helicase_C"/>
    <property type="match status" value="1"/>
</dbReference>
<dbReference type="SMART" id="SM00490">
    <property type="entry name" value="HELICc"/>
    <property type="match status" value="1"/>
</dbReference>
<evidence type="ECO:0000256" key="4">
    <source>
        <dbReference type="ARBA" id="ARBA00022801"/>
    </source>
</evidence>
<feature type="compositionally biased region" description="Basic and acidic residues" evidence="10">
    <location>
        <begin position="952"/>
        <end position="975"/>
    </location>
</feature>
<dbReference type="Proteomes" id="UP000005018">
    <property type="component" value="Chromosome 5"/>
</dbReference>
<dbReference type="Pfam" id="PF04851">
    <property type="entry name" value="ResIII"/>
    <property type="match status" value="1"/>
</dbReference>
<keyword evidence="14" id="KW-1185">Reference proteome</keyword>
<feature type="domain" description="Helicase ATP-binding" evidence="11">
    <location>
        <begin position="123"/>
        <end position="290"/>
    </location>
</feature>
<keyword evidence="3" id="KW-0547">Nucleotide-binding</keyword>
<feature type="region of interest" description="Disordered" evidence="10">
    <location>
        <begin position="705"/>
        <end position="729"/>
    </location>
</feature>
<dbReference type="AlphaFoldDB" id="H8X7J5"/>
<dbReference type="Gene3D" id="3.40.50.300">
    <property type="entry name" value="P-loop containing nucleotide triphosphate hydrolases"/>
    <property type="match status" value="2"/>
</dbReference>
<dbReference type="CDD" id="cd18033">
    <property type="entry name" value="DEXDc_FANCM"/>
    <property type="match status" value="1"/>
</dbReference>
<evidence type="ECO:0000256" key="7">
    <source>
        <dbReference type="ARBA" id="ARBA00023242"/>
    </source>
</evidence>
<sequence length="1067" mass="121223">MQIDDVDDDWEFSDDDNDPVIQDAINGGQLVERQPKERSQRLQRLQQSQSQKKINTTPQAKITNIKKTTASLSNVSSSKCKVQHALPTAPKINIPTHHEMDFGNLQTYIYPTNFEVRDYQYNIVRKAFYDNLLVALPTGLGKTFIASTVMLNFLRWFPSSKIIFMAPTKPLVAQQIKACCSITGISSSKVAILLEKTRKNREEIWNSRQVFFTTPQVVENDLAFGVVNPKSIVLLVIDEAHRARGNYSYNNVVNFLRRFNDSFRTLALTATPAADVEGVQAVIDNLKISKVEVRTEQSIDIIKYMKRKKVCRRTLEASSDIRNCVDLLSKAISPVLKTANEKGLIDITDPTRINAFQCMEASRKLIANNSIPEGLKWANYFILQLLGTVGQCYRRLNIYGVNSFYSYFMNKYNEFDTKWKRKKSKNKLNADFYYSEPITELIEGQENAISSQEFSHPKIEALMEELEDFFHEKSDDASSRVIIFTEFRESALEIVKSIEKASQSFKPHIFIGQAKEKEKFEVENFGKKKGTKKKSKKEDNGRDSSRTSSENAQISGMNQKLQKEIIKKFKNGEYNILVATSIGEEGLDIGEVDLIVCYDSTSSPIKNIQRMGRTGRKRDGKVLLLFSSNEESKFDKAMAGYEYIQDHIMKGDLITLCPQNRIIPDQYTPQVVETFVDIPKENLDIKQEEDEDEIIKIATQYMLGDTPKRKSNKKKQQKHQKKFSMPDNVETGFKNVSEMLKETNDKKKATSAPPRRVKTALDFLESSDDDLDITMERRTDKTEQNNSAIDEMEAFDDEIEINIKKKADNNDVKDVEQRRQELDNVEHSDDKIEITMFRSSENDDNPTTNESNMVTSTDISNAKYEGSTHHTPSTSFNSEMDVVCKSSVGDDGVVEELDILDDSFSFSDNDDDIETIDFPTKQTETKELCDSEPASLQNSQKTLGIQKQRRVLSTDHLPKKRMLIRDDELGPHDDINSTSTQNRKSLGVKRPRVRESAKVTVVSKVEPINKHENKTQLGSTAMIGAAAKSPTGITQEASTNIFDGDDHDLLDDDLDDVIAHYTGIINQ</sequence>
<dbReference type="GO" id="GO:0043138">
    <property type="term" value="F:3'-5' DNA helicase activity"/>
    <property type="evidence" value="ECO:0007669"/>
    <property type="project" value="InterPro"/>
</dbReference>
<dbReference type="InterPro" id="IPR044749">
    <property type="entry name" value="FANCM_DEXDc"/>
</dbReference>
<dbReference type="SUPFAM" id="SSF52540">
    <property type="entry name" value="P-loop containing nucleoside triphosphate hydrolases"/>
    <property type="match status" value="1"/>
</dbReference>
<feature type="compositionally biased region" description="Polar residues" evidence="10">
    <location>
        <begin position="934"/>
        <end position="945"/>
    </location>
</feature>
<evidence type="ECO:0000256" key="6">
    <source>
        <dbReference type="ARBA" id="ARBA00022840"/>
    </source>
</evidence>
<protein>
    <recommendedName>
        <fullName evidence="9">ATP-dependent DNA helicase</fullName>
        <ecNumber evidence="9">3.6.4.12</ecNumber>
    </recommendedName>
</protein>
<comment type="function">
    <text evidence="9">ATP-dependent DNA helicase involved in DNA damage repair by homologous recombination and in genome maintenance. Capable of unwinding D-loops. Plays a role in limiting crossover recombinants during mitotic DNA double-strand break (DSB) repair. Component of a FANCM-MHF complex which promotes gene conversion at blocked replication forks, probably by reversal of the stalled fork.</text>
</comment>
<evidence type="ECO:0000256" key="8">
    <source>
        <dbReference type="ARBA" id="ARBA00047995"/>
    </source>
</evidence>
<name>H8X7J5_CANO9</name>
<dbReference type="GO" id="GO:0045003">
    <property type="term" value="P:double-strand break repair via synthesis-dependent strand annealing"/>
    <property type="evidence" value="ECO:0007669"/>
    <property type="project" value="TreeGrafter"/>
</dbReference>
<dbReference type="CDD" id="cd18801">
    <property type="entry name" value="SF2_C_FANCM_Hef"/>
    <property type="match status" value="1"/>
</dbReference>
<comment type="subcellular location">
    <subcellularLocation>
        <location evidence="1 9">Nucleus</location>
    </subcellularLocation>
</comment>
<keyword evidence="4" id="KW-0378">Hydrolase</keyword>
<dbReference type="OrthoDB" id="164902at2759"/>
<feature type="compositionally biased region" description="Low complexity" evidence="10">
    <location>
        <begin position="42"/>
        <end position="51"/>
    </location>
</feature>
<dbReference type="InterPro" id="IPR006935">
    <property type="entry name" value="Helicase/UvrB_N"/>
</dbReference>
<dbReference type="InterPro" id="IPR027417">
    <property type="entry name" value="P-loop_NTPase"/>
</dbReference>
<feature type="region of interest" description="Disordered" evidence="10">
    <location>
        <begin position="522"/>
        <end position="557"/>
    </location>
</feature>
<keyword evidence="7" id="KW-0539">Nucleus</keyword>
<dbReference type="eggNOG" id="KOG0354">
    <property type="taxonomic scope" value="Eukaryota"/>
</dbReference>
<evidence type="ECO:0000256" key="5">
    <source>
        <dbReference type="ARBA" id="ARBA00022806"/>
    </source>
</evidence>
<feature type="compositionally biased region" description="Polar residues" evidence="10">
    <location>
        <begin position="546"/>
        <end position="557"/>
    </location>
</feature>
<dbReference type="PROSITE" id="PS51192">
    <property type="entry name" value="HELICASE_ATP_BIND_1"/>
    <property type="match status" value="1"/>
</dbReference>
<feature type="region of interest" description="Disordered" evidence="10">
    <location>
        <begin position="1"/>
        <end position="56"/>
    </location>
</feature>
<dbReference type="PANTHER" id="PTHR14025:SF20">
    <property type="entry name" value="FANCONI ANEMIA GROUP M PROTEIN"/>
    <property type="match status" value="1"/>
</dbReference>
<dbReference type="RefSeq" id="XP_003869912.1">
    <property type="nucleotide sequence ID" value="XM_003869863.1"/>
</dbReference>
<keyword evidence="6" id="KW-0067">ATP-binding</keyword>
<accession>H8X7J5</accession>
<dbReference type="HOGENOM" id="CLU_002513_1_1_1"/>
<dbReference type="GO" id="GO:0036297">
    <property type="term" value="P:interstrand cross-link repair"/>
    <property type="evidence" value="ECO:0007669"/>
    <property type="project" value="TreeGrafter"/>
</dbReference>
<evidence type="ECO:0000256" key="3">
    <source>
        <dbReference type="ARBA" id="ARBA00022741"/>
    </source>
</evidence>
<evidence type="ECO:0000256" key="1">
    <source>
        <dbReference type="ARBA" id="ARBA00004123"/>
    </source>
</evidence>
<dbReference type="KEGG" id="cot:CORT_0E01920"/>
<dbReference type="GO" id="GO:0005524">
    <property type="term" value="F:ATP binding"/>
    <property type="evidence" value="ECO:0007669"/>
    <property type="project" value="UniProtKB-UniRule"/>
</dbReference>
<evidence type="ECO:0000256" key="10">
    <source>
        <dbReference type="SAM" id="MobiDB-lite"/>
    </source>
</evidence>
<comment type="subunit">
    <text evidence="9">Interacts with the MHF histone-fold complex to form the FANCM-MHF complex.</text>
</comment>
<evidence type="ECO:0000256" key="2">
    <source>
        <dbReference type="ARBA" id="ARBA00009889"/>
    </source>
</evidence>
<feature type="region of interest" description="Disordered" evidence="10">
    <location>
        <begin position="931"/>
        <end position="992"/>
    </location>
</feature>
<dbReference type="PANTHER" id="PTHR14025">
    <property type="entry name" value="FANCONI ANEMIA GROUP M FANCM FAMILY MEMBER"/>
    <property type="match status" value="1"/>
</dbReference>
<keyword evidence="5" id="KW-0347">Helicase</keyword>
<feature type="domain" description="Helicase C-terminal" evidence="12">
    <location>
        <begin position="458"/>
        <end position="662"/>
    </location>
</feature>
<proteinExistence type="inferred from homology"/>
<dbReference type="InterPro" id="IPR001650">
    <property type="entry name" value="Helicase_C-like"/>
</dbReference>
<dbReference type="FunFam" id="3.40.50.300:FF:000861">
    <property type="entry name" value="Fanconi anemia, complementation group M"/>
    <property type="match status" value="1"/>
</dbReference>
<gene>
    <name evidence="13" type="ORF">CORT_0E01920</name>
</gene>
<feature type="compositionally biased region" description="Basic and acidic residues" evidence="10">
    <location>
        <begin position="536"/>
        <end position="545"/>
    </location>
</feature>
<dbReference type="GO" id="GO:0000400">
    <property type="term" value="F:four-way junction DNA binding"/>
    <property type="evidence" value="ECO:0007669"/>
    <property type="project" value="TreeGrafter"/>
</dbReference>
<comment type="catalytic activity">
    <reaction evidence="8 9">
        <text>ATP + H2O = ADP + phosphate + H(+)</text>
        <dbReference type="Rhea" id="RHEA:13065"/>
        <dbReference type="ChEBI" id="CHEBI:15377"/>
        <dbReference type="ChEBI" id="CHEBI:15378"/>
        <dbReference type="ChEBI" id="CHEBI:30616"/>
        <dbReference type="ChEBI" id="CHEBI:43474"/>
        <dbReference type="ChEBI" id="CHEBI:456216"/>
        <dbReference type="EC" id="3.6.4.12"/>
    </reaction>
</comment>
<evidence type="ECO:0000259" key="12">
    <source>
        <dbReference type="PROSITE" id="PS51194"/>
    </source>
</evidence>
<evidence type="ECO:0000313" key="13">
    <source>
        <dbReference type="EMBL" id="CCG23779.1"/>
    </source>
</evidence>
<dbReference type="GO" id="GO:0005634">
    <property type="term" value="C:nucleus"/>
    <property type="evidence" value="ECO:0007669"/>
    <property type="project" value="UniProtKB-SubCell"/>
</dbReference>
<evidence type="ECO:0000259" key="11">
    <source>
        <dbReference type="PROSITE" id="PS51192"/>
    </source>
</evidence>
<comment type="similarity">
    <text evidence="2 9">Belongs to the DEAD box helicase family. DEAH subfamily. FANCM sub-subfamily.</text>
</comment>
<feature type="compositionally biased region" description="Basic residues" evidence="10">
    <location>
        <begin position="709"/>
        <end position="722"/>
    </location>
</feature>
<dbReference type="GO" id="GO:0016887">
    <property type="term" value="F:ATP hydrolysis activity"/>
    <property type="evidence" value="ECO:0007669"/>
    <property type="project" value="RHEA"/>
</dbReference>
<dbReference type="InterPro" id="IPR014001">
    <property type="entry name" value="Helicase_ATP-bd"/>
</dbReference>